<accession>A0AAW2T741</accession>
<comment type="caution">
    <text evidence="1">The sequence shown here is derived from an EMBL/GenBank/DDBJ whole genome shotgun (WGS) entry which is preliminary data.</text>
</comment>
<organism evidence="1">
    <name type="scientific">Sesamum latifolium</name>
    <dbReference type="NCBI Taxonomy" id="2727402"/>
    <lineage>
        <taxon>Eukaryota</taxon>
        <taxon>Viridiplantae</taxon>
        <taxon>Streptophyta</taxon>
        <taxon>Embryophyta</taxon>
        <taxon>Tracheophyta</taxon>
        <taxon>Spermatophyta</taxon>
        <taxon>Magnoliopsida</taxon>
        <taxon>eudicotyledons</taxon>
        <taxon>Gunneridae</taxon>
        <taxon>Pentapetalae</taxon>
        <taxon>asterids</taxon>
        <taxon>lamiids</taxon>
        <taxon>Lamiales</taxon>
        <taxon>Pedaliaceae</taxon>
        <taxon>Sesamum</taxon>
    </lineage>
</organism>
<sequence length="113" mass="12785">MPVRNRSFCEGASMEEGLTDAFCAYSSNELSKHEHSVLGLKAQGPLGEETSNLLGMSALYLRAYSWVPALYLRAYSWVPALYLRAYSWLSALYFKAYFRVAYLEHDLGTSPEE</sequence>
<evidence type="ECO:0000313" key="1">
    <source>
        <dbReference type="EMBL" id="KAL0400550.1"/>
    </source>
</evidence>
<dbReference type="AlphaFoldDB" id="A0AAW2T741"/>
<proteinExistence type="predicted"/>
<protein>
    <submittedName>
        <fullName evidence="1">Uncharacterized protein</fullName>
    </submittedName>
</protein>
<name>A0AAW2T741_9LAMI</name>
<gene>
    <name evidence="1" type="ORF">Slati_4084900</name>
</gene>
<reference evidence="1" key="2">
    <citation type="journal article" date="2024" name="Plant">
        <title>Genomic evolution and insights into agronomic trait innovations of Sesamum species.</title>
        <authorList>
            <person name="Miao H."/>
            <person name="Wang L."/>
            <person name="Qu L."/>
            <person name="Liu H."/>
            <person name="Sun Y."/>
            <person name="Le M."/>
            <person name="Wang Q."/>
            <person name="Wei S."/>
            <person name="Zheng Y."/>
            <person name="Lin W."/>
            <person name="Duan Y."/>
            <person name="Cao H."/>
            <person name="Xiong S."/>
            <person name="Wang X."/>
            <person name="Wei L."/>
            <person name="Li C."/>
            <person name="Ma Q."/>
            <person name="Ju M."/>
            <person name="Zhao R."/>
            <person name="Li G."/>
            <person name="Mu C."/>
            <person name="Tian Q."/>
            <person name="Mei H."/>
            <person name="Zhang T."/>
            <person name="Gao T."/>
            <person name="Zhang H."/>
        </authorList>
    </citation>
    <scope>NUCLEOTIDE SEQUENCE</scope>
    <source>
        <strain evidence="1">KEN1</strain>
    </source>
</reference>
<dbReference type="EMBL" id="JACGWN010000015">
    <property type="protein sequence ID" value="KAL0400550.1"/>
    <property type="molecule type" value="Genomic_DNA"/>
</dbReference>
<reference evidence="1" key="1">
    <citation type="submission" date="2020-06" db="EMBL/GenBank/DDBJ databases">
        <authorList>
            <person name="Li T."/>
            <person name="Hu X."/>
            <person name="Zhang T."/>
            <person name="Song X."/>
            <person name="Zhang H."/>
            <person name="Dai N."/>
            <person name="Sheng W."/>
            <person name="Hou X."/>
            <person name="Wei L."/>
        </authorList>
    </citation>
    <scope>NUCLEOTIDE SEQUENCE</scope>
    <source>
        <strain evidence="1">KEN1</strain>
        <tissue evidence="1">Leaf</tissue>
    </source>
</reference>